<feature type="non-terminal residue" evidence="1">
    <location>
        <position position="1"/>
    </location>
</feature>
<sequence length="103" mass="11915">VHAGIDHPDIGSVITFNYLFCDVVRDCVDYSTRINCVCHCAVEPRYGGWHCCKIVQKRQVVNSDNPRMGGRRDSVVSAVYYIYRADKSFYLRSFKPTPDSRRY</sequence>
<accession>A0A381XZV0</accession>
<dbReference type="AlphaFoldDB" id="A0A381XZV0"/>
<organism evidence="1">
    <name type="scientific">marine metagenome</name>
    <dbReference type="NCBI Taxonomy" id="408172"/>
    <lineage>
        <taxon>unclassified sequences</taxon>
        <taxon>metagenomes</taxon>
        <taxon>ecological metagenomes</taxon>
    </lineage>
</organism>
<name>A0A381XZV0_9ZZZZ</name>
<evidence type="ECO:0000313" key="1">
    <source>
        <dbReference type="EMBL" id="SVA70160.1"/>
    </source>
</evidence>
<proteinExistence type="predicted"/>
<protein>
    <submittedName>
        <fullName evidence="1">Uncharacterized protein</fullName>
    </submittedName>
</protein>
<reference evidence="1" key="1">
    <citation type="submission" date="2018-05" db="EMBL/GenBank/DDBJ databases">
        <authorList>
            <person name="Lanie J.A."/>
            <person name="Ng W.-L."/>
            <person name="Kazmierczak K.M."/>
            <person name="Andrzejewski T.M."/>
            <person name="Davidsen T.M."/>
            <person name="Wayne K.J."/>
            <person name="Tettelin H."/>
            <person name="Glass J.I."/>
            <person name="Rusch D."/>
            <person name="Podicherti R."/>
            <person name="Tsui H.-C.T."/>
            <person name="Winkler M.E."/>
        </authorList>
    </citation>
    <scope>NUCLEOTIDE SEQUENCE</scope>
</reference>
<gene>
    <name evidence="1" type="ORF">METZ01_LOCUS123014</name>
</gene>
<dbReference type="EMBL" id="UINC01016945">
    <property type="protein sequence ID" value="SVA70160.1"/>
    <property type="molecule type" value="Genomic_DNA"/>
</dbReference>